<keyword evidence="1" id="KW-0732">Signal</keyword>
<evidence type="ECO:0008006" key="4">
    <source>
        <dbReference type="Google" id="ProtNLM"/>
    </source>
</evidence>
<dbReference type="InterPro" id="IPR032811">
    <property type="entry name" value="Put_conjugal_transfer"/>
</dbReference>
<name>A0A0S2THI1_9GAMM</name>
<dbReference type="AlphaFoldDB" id="A0A0S2THI1"/>
<organism evidence="2 3">
    <name type="scientific">Candidatus Tenderia electrophaga</name>
    <dbReference type="NCBI Taxonomy" id="1748243"/>
    <lineage>
        <taxon>Bacteria</taxon>
        <taxon>Pseudomonadati</taxon>
        <taxon>Pseudomonadota</taxon>
        <taxon>Gammaproteobacteria</taxon>
        <taxon>Candidatus Tenderiales</taxon>
        <taxon>Candidatus Tenderiaceae</taxon>
        <taxon>Candidatus Tenderia</taxon>
    </lineage>
</organism>
<dbReference type="EMBL" id="CP013099">
    <property type="protein sequence ID" value="ALP54608.1"/>
    <property type="molecule type" value="Genomic_DNA"/>
</dbReference>
<protein>
    <recommendedName>
        <fullName evidence="4">Conjugal transfer protein TraF</fullName>
    </recommendedName>
</protein>
<evidence type="ECO:0000313" key="2">
    <source>
        <dbReference type="EMBL" id="ALP54608.1"/>
    </source>
</evidence>
<gene>
    <name evidence="2" type="ORF">Tel_16415</name>
</gene>
<evidence type="ECO:0000256" key="1">
    <source>
        <dbReference type="SAM" id="SignalP"/>
    </source>
</evidence>
<keyword evidence="3" id="KW-1185">Reference proteome</keyword>
<dbReference type="Proteomes" id="UP000055136">
    <property type="component" value="Chromosome"/>
</dbReference>
<dbReference type="STRING" id="1748243.Tel_16415"/>
<sequence length="419" mass="44035">MHKQILLKGLLPAVVLFSSQAAALPFQSIDPRSLGMGGVGVASGTSSNAAFMNPALLSAAHEDEDFSLAMPIIGARFRDEDDLIEEVDAYQDNNLEANLNTAIDNFNTTPNDANAAAVASASQAMLNQLQKFTAKPIQGEVIAGTVIAVPSKKMGASLSLNGYAVGGGQFDLSSADIALIQGIIDDANTSAAALAANSDVAAQAGGNDVVDKLTSGLDARGALITEVGLSLSREFTIGGHAIAVGVTPKVVQVKTFDYFLDTNTAEFDADTGTKDYDDFNIDIGVAKDFNNGWKTGFVAKNLIANDYETVRGNIVKVEPQLRVGVARANEWLTLAADVDLVENEPAGFDSKTQYVGLGAEVDLFDWVQLRAGYRHNLSDSDTSIPTLGFGFSPFGLHMDIAVAGNGDEVAGAFQLGFRF</sequence>
<accession>A0A0S2THI1</accession>
<feature type="chain" id="PRO_5006605005" description="Conjugal transfer protein TraF" evidence="1">
    <location>
        <begin position="24"/>
        <end position="419"/>
    </location>
</feature>
<proteinExistence type="predicted"/>
<evidence type="ECO:0000313" key="3">
    <source>
        <dbReference type="Proteomes" id="UP000055136"/>
    </source>
</evidence>
<dbReference type="KEGG" id="tee:Tel_16415"/>
<dbReference type="Pfam" id="PF13729">
    <property type="entry name" value="TraF_2"/>
    <property type="match status" value="1"/>
</dbReference>
<dbReference type="Gene3D" id="2.40.160.60">
    <property type="entry name" value="Outer membrane protein transport protein (OMPP1/FadL/TodX)"/>
    <property type="match status" value="1"/>
</dbReference>
<feature type="signal peptide" evidence="1">
    <location>
        <begin position="1"/>
        <end position="23"/>
    </location>
</feature>
<reference evidence="2" key="1">
    <citation type="submission" date="2015-10" db="EMBL/GenBank/DDBJ databases">
        <title>Description of Candidatus Tenderia electrophaga gen. nov, sp. nov., an Uncultivated Electroautotroph from a Biocathode Enrichment.</title>
        <authorList>
            <person name="Eddie B.J."/>
            <person name="Malanoski A.P."/>
            <person name="Wang Z."/>
            <person name="Hall R.J."/>
            <person name="Oh S.D."/>
            <person name="Heiner C."/>
            <person name="Lin B."/>
            <person name="Strycharz-Glaven S.M."/>
        </authorList>
    </citation>
    <scope>NUCLEOTIDE SEQUENCE [LARGE SCALE GENOMIC DNA]</scope>
    <source>
        <strain evidence="2">NRL1</strain>
    </source>
</reference>